<gene>
    <name evidence="2" type="ORF">BCR34DRAFT_589423</name>
</gene>
<accession>A0A1Y1ZGI9</accession>
<sequence>MHQAEFNGDFEAVVTAKGSSKWTPFSALSPKPSPSTRSATNHHCVSGRLQESLLLDCLKGTHRQSTEFGSNRRVIHKKMPMADPEQATNALAVANRELALNRPKSALEKYTNILTLLLPGHPIAFLNRCLCYLVLGFPNLAAFDAYRAIIAVRNLPGVREQLFNFARYAEEANSQVDIWVTDPFCYVGQGRFPLLTVELASITPMGYERVKVESTVDGTAAVAYHMKNDILLGAHYRLALSLWKCGGGAWQSAMDIICRATELRCFHEMDKEALTNLHSQILFGIEGVMTEEVALQTSIAAAKSFNSAEAPGLTGWAALSPQSQKDSGIRGLLKSTFTTMTREQYPWDRYSPVSSTHRSASRYPVHAHDPWGIPAPKAVDNIDKKVQKLVAGFLRLRDPSFHPLAAPIIRNLRGYLARPRVLPEEGPLDTNWDGQSSGACLGNPNQMTPPILAPWSFRTNVLLPIATLGTLGAEESELRGLEAMLDVRRWDGWMLETLRAKVEAAVWIGSK</sequence>
<dbReference type="Gene3D" id="1.25.40.10">
    <property type="entry name" value="Tetratricopeptide repeat domain"/>
    <property type="match status" value="1"/>
</dbReference>
<keyword evidence="3" id="KW-1185">Reference proteome</keyword>
<dbReference type="EMBL" id="MCFA01000088">
    <property type="protein sequence ID" value="ORY09319.1"/>
    <property type="molecule type" value="Genomic_DNA"/>
</dbReference>
<evidence type="ECO:0000256" key="1">
    <source>
        <dbReference type="SAM" id="MobiDB-lite"/>
    </source>
</evidence>
<protein>
    <submittedName>
        <fullName evidence="2">Uncharacterized protein</fullName>
    </submittedName>
</protein>
<proteinExistence type="predicted"/>
<comment type="caution">
    <text evidence="2">The sequence shown here is derived from an EMBL/GenBank/DDBJ whole genome shotgun (WGS) entry which is preliminary data.</text>
</comment>
<dbReference type="Proteomes" id="UP000193144">
    <property type="component" value="Unassembled WGS sequence"/>
</dbReference>
<organism evidence="2 3">
    <name type="scientific">Clohesyomyces aquaticus</name>
    <dbReference type="NCBI Taxonomy" id="1231657"/>
    <lineage>
        <taxon>Eukaryota</taxon>
        <taxon>Fungi</taxon>
        <taxon>Dikarya</taxon>
        <taxon>Ascomycota</taxon>
        <taxon>Pezizomycotina</taxon>
        <taxon>Dothideomycetes</taxon>
        <taxon>Pleosporomycetidae</taxon>
        <taxon>Pleosporales</taxon>
        <taxon>Lindgomycetaceae</taxon>
        <taxon>Clohesyomyces</taxon>
    </lineage>
</organism>
<dbReference type="AlphaFoldDB" id="A0A1Y1ZGI9"/>
<name>A0A1Y1ZGI9_9PLEO</name>
<reference evidence="2 3" key="1">
    <citation type="submission" date="2016-07" db="EMBL/GenBank/DDBJ databases">
        <title>Pervasive Adenine N6-methylation of Active Genes in Fungi.</title>
        <authorList>
            <consortium name="DOE Joint Genome Institute"/>
            <person name="Mondo S.J."/>
            <person name="Dannebaum R.O."/>
            <person name="Kuo R.C."/>
            <person name="Labutti K."/>
            <person name="Haridas S."/>
            <person name="Kuo A."/>
            <person name="Salamov A."/>
            <person name="Ahrendt S.R."/>
            <person name="Lipzen A."/>
            <person name="Sullivan W."/>
            <person name="Andreopoulos W.B."/>
            <person name="Clum A."/>
            <person name="Lindquist E."/>
            <person name="Daum C."/>
            <person name="Ramamoorthy G.K."/>
            <person name="Gryganskyi A."/>
            <person name="Culley D."/>
            <person name="Magnuson J.K."/>
            <person name="James T.Y."/>
            <person name="O'Malley M.A."/>
            <person name="Stajich J.E."/>
            <person name="Spatafora J.W."/>
            <person name="Visel A."/>
            <person name="Grigoriev I.V."/>
        </authorList>
    </citation>
    <scope>NUCLEOTIDE SEQUENCE [LARGE SCALE GENOMIC DNA]</scope>
    <source>
        <strain evidence="2 3">CBS 115471</strain>
    </source>
</reference>
<dbReference type="InterPro" id="IPR011990">
    <property type="entry name" value="TPR-like_helical_dom_sf"/>
</dbReference>
<evidence type="ECO:0000313" key="3">
    <source>
        <dbReference type="Proteomes" id="UP000193144"/>
    </source>
</evidence>
<dbReference type="SUPFAM" id="SSF48452">
    <property type="entry name" value="TPR-like"/>
    <property type="match status" value="1"/>
</dbReference>
<evidence type="ECO:0000313" key="2">
    <source>
        <dbReference type="EMBL" id="ORY09319.1"/>
    </source>
</evidence>
<dbReference type="OrthoDB" id="438641at2759"/>
<feature type="region of interest" description="Disordered" evidence="1">
    <location>
        <begin position="22"/>
        <end position="41"/>
    </location>
</feature>